<evidence type="ECO:0000313" key="1">
    <source>
        <dbReference type="EMBL" id="KAF2863110.1"/>
    </source>
</evidence>
<name>A0A6A7C6P4_9PEZI</name>
<organism evidence="1 2">
    <name type="scientific">Piedraia hortae CBS 480.64</name>
    <dbReference type="NCBI Taxonomy" id="1314780"/>
    <lineage>
        <taxon>Eukaryota</taxon>
        <taxon>Fungi</taxon>
        <taxon>Dikarya</taxon>
        <taxon>Ascomycota</taxon>
        <taxon>Pezizomycotina</taxon>
        <taxon>Dothideomycetes</taxon>
        <taxon>Dothideomycetidae</taxon>
        <taxon>Capnodiales</taxon>
        <taxon>Piedraiaceae</taxon>
        <taxon>Piedraia</taxon>
    </lineage>
</organism>
<protein>
    <submittedName>
        <fullName evidence="1">S-adenosyl-L-methionine-dependent methyltransferase</fullName>
    </submittedName>
</protein>
<keyword evidence="1" id="KW-0489">Methyltransferase</keyword>
<dbReference type="Pfam" id="PF13489">
    <property type="entry name" value="Methyltransf_23"/>
    <property type="match status" value="1"/>
</dbReference>
<dbReference type="EMBL" id="MU005962">
    <property type="protein sequence ID" value="KAF2863110.1"/>
    <property type="molecule type" value="Genomic_DNA"/>
</dbReference>
<dbReference type="Gene3D" id="3.40.50.150">
    <property type="entry name" value="Vaccinia Virus protein VP39"/>
    <property type="match status" value="1"/>
</dbReference>
<dbReference type="OrthoDB" id="540004at2759"/>
<proteinExistence type="predicted"/>
<dbReference type="SUPFAM" id="SSF53335">
    <property type="entry name" value="S-adenosyl-L-methionine-dependent methyltransferases"/>
    <property type="match status" value="1"/>
</dbReference>
<sequence>MLRLLRPVLLLFIAAAYLVPAVITSLRSRKVKSLADFQDAWFACFWGGFMGPKSVEMAGPTVRRLLGEVNVQGVCLDIGPGNGQWLHLYTRANVTKIYGVEPNRDMHAQLRESAAKAGLADVYQILPCGAQELGSAGIQPGTIDTIVTVQTLCSIPHSQQVIKELYPYLKPGGKWIVYEHVRTKYQEQFVALWQYLLNLVWPHFFNGCDLTRPTDEWLLKAGDWAEVKLYPGEDEGKFDSIPHVYGLLVKA</sequence>
<keyword evidence="2" id="KW-1185">Reference proteome</keyword>
<dbReference type="GO" id="GO:0008168">
    <property type="term" value="F:methyltransferase activity"/>
    <property type="evidence" value="ECO:0007669"/>
    <property type="project" value="UniProtKB-KW"/>
</dbReference>
<dbReference type="InterPro" id="IPR052356">
    <property type="entry name" value="Thiol_S-MT"/>
</dbReference>
<gene>
    <name evidence="1" type="ORF">K470DRAFT_211174</name>
</gene>
<dbReference type="InterPro" id="IPR029063">
    <property type="entry name" value="SAM-dependent_MTases_sf"/>
</dbReference>
<dbReference type="Proteomes" id="UP000799421">
    <property type="component" value="Unassembled WGS sequence"/>
</dbReference>
<dbReference type="PANTHER" id="PTHR45036">
    <property type="entry name" value="METHYLTRANSFERASE LIKE 7B"/>
    <property type="match status" value="1"/>
</dbReference>
<dbReference type="AlphaFoldDB" id="A0A6A7C6P4"/>
<reference evidence="1" key="1">
    <citation type="journal article" date="2020" name="Stud. Mycol.">
        <title>101 Dothideomycetes genomes: a test case for predicting lifestyles and emergence of pathogens.</title>
        <authorList>
            <person name="Haridas S."/>
            <person name="Albert R."/>
            <person name="Binder M."/>
            <person name="Bloem J."/>
            <person name="Labutti K."/>
            <person name="Salamov A."/>
            <person name="Andreopoulos B."/>
            <person name="Baker S."/>
            <person name="Barry K."/>
            <person name="Bills G."/>
            <person name="Bluhm B."/>
            <person name="Cannon C."/>
            <person name="Castanera R."/>
            <person name="Culley D."/>
            <person name="Daum C."/>
            <person name="Ezra D."/>
            <person name="Gonzalez J."/>
            <person name="Henrissat B."/>
            <person name="Kuo A."/>
            <person name="Liang C."/>
            <person name="Lipzen A."/>
            <person name="Lutzoni F."/>
            <person name="Magnuson J."/>
            <person name="Mondo S."/>
            <person name="Nolan M."/>
            <person name="Ohm R."/>
            <person name="Pangilinan J."/>
            <person name="Park H.-J."/>
            <person name="Ramirez L."/>
            <person name="Alfaro M."/>
            <person name="Sun H."/>
            <person name="Tritt A."/>
            <person name="Yoshinaga Y."/>
            <person name="Zwiers L.-H."/>
            <person name="Turgeon B."/>
            <person name="Goodwin S."/>
            <person name="Spatafora J."/>
            <person name="Crous P."/>
            <person name="Grigoriev I."/>
        </authorList>
    </citation>
    <scope>NUCLEOTIDE SEQUENCE</scope>
    <source>
        <strain evidence="1">CBS 480.64</strain>
    </source>
</reference>
<dbReference type="GO" id="GO:0032259">
    <property type="term" value="P:methylation"/>
    <property type="evidence" value="ECO:0007669"/>
    <property type="project" value="UniProtKB-KW"/>
</dbReference>
<evidence type="ECO:0000313" key="2">
    <source>
        <dbReference type="Proteomes" id="UP000799421"/>
    </source>
</evidence>
<dbReference type="CDD" id="cd02440">
    <property type="entry name" value="AdoMet_MTases"/>
    <property type="match status" value="1"/>
</dbReference>
<keyword evidence="1" id="KW-0808">Transferase</keyword>
<dbReference type="PANTHER" id="PTHR45036:SF1">
    <property type="entry name" value="METHYLTRANSFERASE LIKE 7A"/>
    <property type="match status" value="1"/>
</dbReference>
<accession>A0A6A7C6P4</accession>